<dbReference type="WBParaSite" id="L893_g375.t1">
    <property type="protein sequence ID" value="L893_g375.t1"/>
    <property type="gene ID" value="L893_g375"/>
</dbReference>
<feature type="region of interest" description="Disordered" evidence="1">
    <location>
        <begin position="2245"/>
        <end position="2335"/>
    </location>
</feature>
<protein>
    <submittedName>
        <fullName evidence="3">Protein SZT2</fullName>
    </submittedName>
</protein>
<evidence type="ECO:0000313" key="2">
    <source>
        <dbReference type="Proteomes" id="UP000095287"/>
    </source>
</evidence>
<dbReference type="PANTHER" id="PTHR14918:SF3">
    <property type="entry name" value="KICSTOR COMPLEX PROTEIN SZT2"/>
    <property type="match status" value="1"/>
</dbReference>
<keyword evidence="2" id="KW-1185">Reference proteome</keyword>
<evidence type="ECO:0000256" key="1">
    <source>
        <dbReference type="SAM" id="MobiDB-lite"/>
    </source>
</evidence>
<proteinExistence type="predicted"/>
<feature type="region of interest" description="Disordered" evidence="1">
    <location>
        <begin position="1331"/>
        <end position="1425"/>
    </location>
</feature>
<dbReference type="PANTHER" id="PTHR14918">
    <property type="entry name" value="KICSTOR COMPLEX PROTEIN SZT2"/>
    <property type="match status" value="1"/>
</dbReference>
<name>A0A1I8AB17_9BILA</name>
<feature type="compositionally biased region" description="Acidic residues" evidence="1">
    <location>
        <begin position="1392"/>
        <end position="1401"/>
    </location>
</feature>
<feature type="compositionally biased region" description="Acidic residues" evidence="1">
    <location>
        <begin position="1338"/>
        <end position="1351"/>
    </location>
</feature>
<sequence length="3077" mass="352371">MHTDNTLEVTAKYNNENDTHRPAKEVFLFMHPTVRISRNIRALWFFDHLHKKIKIGPDPYERSSQIEVVGIVPEEGSESFTDEEFLITENTLVTYMSHLYRLVFILDMSPSTFVVESNGSVLQLRVMASLRRSLENVTKEFRYPGSSRNQRPKFYISICVFSPFIAVAGDHVLLQGVLLDSENLESVMKTVSEKLDHFLANLWKSANNQLCTWNNERRRMRFNGDGLATLVYNESAECDSRGFVQPEWALVFMLRMGLLGVQMLPENTQSNIIVITDGVVGMPNAQAMAQLLTQLRSFTVSCSFIQLTPPLADDTVFGNFSSPELLQFLAMATFGTYIYDQGSIPESAPLQLNVFHRAFLCWSFQRALASNDFIYDLVNTINPEFASLSNRDIVKRVYKKNMHTTSLENLLYVRLREGYTVRRVQIYTERTPTGMPNSDVEYCEHEEEKEATYLLVELRLPWKPLVFISYDIRLPWTSSSSSSKRENVRIEVCLEAPFHLLKDFLSSEKFASEQRQNSVDALKSSMYSVIQADRLLLHIHRFNSDPQYYTIPGEVTEAFALFTCAGTVSDQSIAVSRDMEMRNKKFVDFWYLVCGMDEGIWQKWVHTHTTRMILSPDEPLPSRLFTGKTQLSVRTSFTKLHDLLRELTSFTLVQFQSYIKFVYGPENTKVPKYFYIVRTSQEGPCVILKIAFLGGIGAPDRKRVEGELKRQLTTMAIPKDLHYTSTNKFPEFKKAYERSKSQSYSITKREQPAVTIITKPLERILIRYKDFPKNYDGVVRLEDDTHDAHIKDIVLHNSVANYLVCRRRIWCIPKIFKKAEPMSFEAAEYILYMILQRHLHHGFKIAHSENGVFTLCRQSPQQTIEQFVIFPPAASMNGYKGPENGGSGNAEAYHHSECEMFLITEMWSEPDSSLESDEEALYNMSTKRVENDVDIIAVLATFDQLTRACETHLKSCVIFGLPTCKERKPFDHLNYSVAMSHSTFDLCILVKNSTEKHLLLFPAIGFDDSDPKSRQRLGNLLHCLHCEMTSVSDVCLDIKDGSAWYDMVDDLDYAFDDTESKRSKQDREKNVAFKNMRVYASRISPWRLIVVVMLVGIDDVLEVTSTENPAVPVLVFHLDEPMMAKKIALCENESPVKWHIDDFRNRKENILAMLNQQIQENKNSCESAIEYCWFQKSRVPEEQGIFNTLFCFSSYCDIIEEKVFSRAFVAAVFCSLTDEVYVPEDVFREAMEDRSDHTSISIAGISRIQSAVCTHMDLFHENFDYGCDEDASSQLTAQTCGESLLNIDYLMQRYNFKPVPNMPTYFFYCPNLDPERDDIVLHTMTIEAVDTADISPMSEDESQAEEEEAESPIEQAAPSVINESVNSEHDSEEFAPCDEDIQSNHSNNADDEHLEDEEDEQQSSKEEEKEESAESSEEPLSDRSSFAYANDLDVTSELSHRDIDEYWQSYLDFCPLFVQFSCTVKSLEGSIVNFPLSRLPYCLMECFDKRRSSEMFGSEITIDMYVLTWTSPLSTISAQYFEDVQRDNNSYDYNKMYSSQFSFRMDDDVLERSNYAKSGLLDDLPHRESSTILQLQSGLENLMESERLLFLSRMRSENATKGNINDIVEFVKGARDAFLDDFEMLSPNCQPFVSISYNEYNCKFVIDWAEGVTRLAGLLDGHIICANSYVLSALPRRKKENRLYLYCDSVDSPSPASTKHEHHHHHCHQFFDCDRQDEWIGVDQEQQSSGNSMSECHQMNDFWLVVKAEKKTNKIGVYLCQRHSMVNDAAFEELCAFIRKSVRQTNQEILLERLQKTFTCDSLLVAPSSREEPNEKLDSLSSEDDFGPSLPELDPHRFVNFRTGHFACDNVWNHWFEIHPRLMGARSTGELTDMMGTLPIEKIAETTWARPTGEAAENTIYAPAALFALTMGLQQLAVRNRKNLFVFLDDSGHRYYLRLHCSKESYFDTCSTPRSKEWLNENISRFNSSILLSCYGVNEPNEQLTVCLRDVLQKRLDQSVMEDIVSSLAKNKQAQLNVTDVNFIQPERSDPFTTVYFTIPKLIDDFLGSYAFFLKQLLLTFSVTPRIRERSGSSRKSSSASSAFMPFLTQSSKAEFTGIQDSSAFFLVVRPHASGSRNMGIALLDVSFVRPDGNPHDLPRPPNISLSITRRIYPATNSSYGTGSRGRAVANLSQELTKTRTVASLSEMKFTDANVLVQCAIWQVGDVGLEELQEKVRVSVQQALCDVVTEYGLLSSILFDSSHTPFSPGYRSTDGQRVTSEAQRHHSSDQNHHSTSVQNLPKRSSSGSTSPANLGSGQLQCAPTPSMFPFNGPVHSHSQPSTHPPSVCGDSEYRASDGEDADRILSNGMSKISVAKLQQKNSIEQHRRRASGAPAPIDCLQINFVISMAEWFDHVVKELSKLTTVCKSVRKKEFLLDCDIAASKLTQVIYREVSKVIPRDSLTIYQTYDTDQLKSGKRFQPVSPEDIATKEYQDTGRVLSHVNETIDIVLVGHEKTHFNLRELHSPLSMSDSVRHSECWSTEAYQMHKPDTISNIPRQRLLYLIISGETLTLYMYNYIDELVSKVQRVVDTAVSWINARSWLLRGIGQQKMGICHLNSIKKSELNPNPYMPLTWMNPQLLVECDYPKPQMINFAVHKDISHEKAQIYFRIYRNSEHIFVPTNLNKDSIFFDQTAQMLGMRSDLLTDIETRERLVGVHRDLFSSETSVMKDEIFQEFITRSHNVHFVETPILLLKSWRLRIGEIRAAGHVSHVFSKRKMSFARSTISSVSAGTKSGSLTSSPPKRRTDEEPAMYRIQYMLLKDYVEYLKPFGFRILKVQGGAETKTCCELVDDKIVFNSDVAVSPDFWMYMPIEHGIIFAQLTFFKPYFCVHFHLWNSLTGKSSTDDAAYSDDEMSEQDEEDDEARLSLEHVKNLVISKSHVHSFTYDFHLRTIGTYLMGNDHHGIFDIGFDAEGFLADFLKYYEGRPPNARNCVYEDQVKYEELKVSRSEISDFFLNEKLAEDQWRIMKLRARSVPNSDCYMLISKEKKEFGGENYDKIRVVILDRSQEHRDRQTDNINLKFYVVLLAESEPPELIH</sequence>
<reference evidence="3" key="1">
    <citation type="submission" date="2016-11" db="UniProtKB">
        <authorList>
            <consortium name="WormBaseParasite"/>
        </authorList>
    </citation>
    <scope>IDENTIFICATION</scope>
</reference>
<accession>A0A1I8AB17</accession>
<evidence type="ECO:0000313" key="3">
    <source>
        <dbReference type="WBParaSite" id="L893_g375.t1"/>
    </source>
</evidence>
<dbReference type="Proteomes" id="UP000095287">
    <property type="component" value="Unplaced"/>
</dbReference>
<feature type="compositionally biased region" description="Polar residues" evidence="1">
    <location>
        <begin position="2273"/>
        <end position="2303"/>
    </location>
</feature>
<feature type="compositionally biased region" description="Low complexity" evidence="1">
    <location>
        <begin position="2313"/>
        <end position="2326"/>
    </location>
</feature>
<dbReference type="GO" id="GO:0005777">
    <property type="term" value="C:peroxisome"/>
    <property type="evidence" value="ECO:0007669"/>
    <property type="project" value="InterPro"/>
</dbReference>
<dbReference type="InterPro" id="IPR033228">
    <property type="entry name" value="SZT2"/>
</dbReference>
<feature type="compositionally biased region" description="Acidic residues" evidence="1">
    <location>
        <begin position="1370"/>
        <end position="1381"/>
    </location>
</feature>
<feature type="compositionally biased region" description="Basic and acidic residues" evidence="1">
    <location>
        <begin position="2262"/>
        <end position="2272"/>
    </location>
</feature>
<feature type="compositionally biased region" description="Acidic residues" evidence="1">
    <location>
        <begin position="1408"/>
        <end position="1419"/>
    </location>
</feature>
<organism evidence="2 3">
    <name type="scientific">Steinernema glaseri</name>
    <dbReference type="NCBI Taxonomy" id="37863"/>
    <lineage>
        <taxon>Eukaryota</taxon>
        <taxon>Metazoa</taxon>
        <taxon>Ecdysozoa</taxon>
        <taxon>Nematoda</taxon>
        <taxon>Chromadorea</taxon>
        <taxon>Rhabditida</taxon>
        <taxon>Tylenchina</taxon>
        <taxon>Panagrolaimomorpha</taxon>
        <taxon>Strongyloidoidea</taxon>
        <taxon>Steinernematidae</taxon>
        <taxon>Steinernema</taxon>
    </lineage>
</organism>